<dbReference type="Gene3D" id="2.60.120.1360">
    <property type="match status" value="1"/>
</dbReference>
<feature type="domain" description="SGNH hydrolase-type esterase" evidence="1">
    <location>
        <begin position="252"/>
        <end position="406"/>
    </location>
</feature>
<dbReference type="GO" id="GO:0016788">
    <property type="term" value="F:hydrolase activity, acting on ester bonds"/>
    <property type="evidence" value="ECO:0007669"/>
    <property type="project" value="UniProtKB-ARBA"/>
</dbReference>
<dbReference type="EMBL" id="AE017125">
    <property type="protein sequence ID" value="AAP77679.1"/>
    <property type="molecule type" value="Genomic_DNA"/>
</dbReference>
<dbReference type="InterPro" id="IPR036514">
    <property type="entry name" value="SGNH_hydro_sf"/>
</dbReference>
<keyword evidence="4" id="KW-1185">Reference proteome</keyword>
<dbReference type="CDD" id="cd01825">
    <property type="entry name" value="SGNH_hydrolase_peri1"/>
    <property type="match status" value="1"/>
</dbReference>
<evidence type="ECO:0000259" key="1">
    <source>
        <dbReference type="Pfam" id="PF13472"/>
    </source>
</evidence>
<dbReference type="HOGENOM" id="CLU_026695_2_0_7"/>
<evidence type="ECO:0000313" key="4">
    <source>
        <dbReference type="Proteomes" id="UP000002495"/>
    </source>
</evidence>
<proteinExistence type="predicted"/>
<name>Q7VH85_HELHP</name>
<dbReference type="RefSeq" id="WP_011115922.1">
    <property type="nucleotide sequence ID" value="NC_004917.1"/>
</dbReference>
<dbReference type="InterPro" id="IPR013830">
    <property type="entry name" value="SGNH_hydro"/>
</dbReference>
<dbReference type="PANTHER" id="PTHR30383:SF29">
    <property type="entry name" value="SGNH HYDROLASE-TYPE ESTERASE DOMAIN-CONTAINING PROTEIN"/>
    <property type="match status" value="1"/>
</dbReference>
<dbReference type="eggNOG" id="COG2755">
    <property type="taxonomic scope" value="Bacteria"/>
</dbReference>
<dbReference type="STRING" id="235279.HH_1082"/>
<sequence>MGVKQGLGELKMWIWRILVGLCISFCLSQGVDYPLKAIAKELSEPKQVQKPSIIPKSKKLLESTSGIINYQQQSPAELIAKLKKRENLIIRIFGDSHIAGDFISHRLRGLLFKNHSIGFVYPMYPNYHQNLTLKYESNNFEILNSRLHELDEYPMGGVVAKPVELPAHITLTPQTQSTQEMLSKIIFKAPNKEKAIIIEDAKNQRFIINAKRPFIWQILPLKLHYPINIRALNEKVLFGGFFIYEQQGVNNIVENLGINGARSDIWLKWDKELLKHQMSMLPADLVVLCYGSNDALYDNFNESIFLKNYGAFIDLIRQSNPQASILLISPPPVVQKVSAKKRKKAVYRITKNAPAVKTAIAKLAKQKQTLLFDMEDFINQSGGKKKWEEANLAKADVHLLPNGYKLVADKLYYELNKLQ</sequence>
<dbReference type="InterPro" id="IPR051532">
    <property type="entry name" value="Ester_Hydrolysis_Enzymes"/>
</dbReference>
<protein>
    <submittedName>
        <fullName evidence="3">Uncharacterized protein</fullName>
    </submittedName>
</protein>
<dbReference type="Pfam" id="PF22753">
    <property type="entry name" value="Ape1_N"/>
    <property type="match status" value="1"/>
</dbReference>
<accession>Q7VH85</accession>
<dbReference type="Proteomes" id="UP000002495">
    <property type="component" value="Chromosome"/>
</dbReference>
<evidence type="ECO:0000259" key="2">
    <source>
        <dbReference type="Pfam" id="PF22753"/>
    </source>
</evidence>
<dbReference type="AlphaFoldDB" id="Q7VH85"/>
<feature type="domain" description="Peptidoglycan O-acetylesterase N-terminal" evidence="2">
    <location>
        <begin position="117"/>
        <end position="227"/>
    </location>
</feature>
<dbReference type="Pfam" id="PF13472">
    <property type="entry name" value="Lipase_GDSL_2"/>
    <property type="match status" value="1"/>
</dbReference>
<evidence type="ECO:0000313" key="3">
    <source>
        <dbReference type="EMBL" id="AAP77679.1"/>
    </source>
</evidence>
<dbReference type="PANTHER" id="PTHR30383">
    <property type="entry name" value="THIOESTERASE 1/PROTEASE 1/LYSOPHOSPHOLIPASE L1"/>
    <property type="match status" value="1"/>
</dbReference>
<dbReference type="InterPro" id="IPR055041">
    <property type="entry name" value="Ape1_N"/>
</dbReference>
<organism evidence="3 4">
    <name type="scientific">Helicobacter hepaticus (strain ATCC 51449 / 3B1)</name>
    <dbReference type="NCBI Taxonomy" id="235279"/>
    <lineage>
        <taxon>Bacteria</taxon>
        <taxon>Pseudomonadati</taxon>
        <taxon>Campylobacterota</taxon>
        <taxon>Epsilonproteobacteria</taxon>
        <taxon>Campylobacterales</taxon>
        <taxon>Helicobacteraceae</taxon>
        <taxon>Helicobacter</taxon>
    </lineage>
</organism>
<gene>
    <name evidence="3" type="ordered locus">HH_1082</name>
</gene>
<reference evidence="3 4" key="1">
    <citation type="journal article" date="2003" name="Proc. Natl. Acad. Sci. U.S.A.">
        <title>The complete genome sequence of the carcinogenic bacterium Helicobacter hepaticus.</title>
        <authorList>
            <person name="Suerbaum S."/>
            <person name="Josenhans C."/>
            <person name="Sterzenbach T."/>
            <person name="Drescher B."/>
            <person name="Brandt P."/>
            <person name="Bell M."/>
            <person name="Droege M."/>
            <person name="Fartmann B."/>
            <person name="Fischer H.-P."/>
            <person name="Ge Z."/>
            <person name="Hoerster A."/>
            <person name="Holland R."/>
            <person name="Klein K."/>
            <person name="Koenig J."/>
            <person name="Macko L."/>
            <person name="Mendz G.L."/>
            <person name="Nyakatura G."/>
            <person name="Schauer D.B."/>
            <person name="Shen Z."/>
            <person name="Weber J."/>
            <person name="Frosch M."/>
            <person name="Fox J.G."/>
        </authorList>
    </citation>
    <scope>NUCLEOTIDE SEQUENCE [LARGE SCALE GENOMIC DNA]</scope>
    <source>
        <strain evidence="4">ATCC 51449 / 3B1</strain>
    </source>
</reference>
<dbReference type="SUPFAM" id="SSF52266">
    <property type="entry name" value="SGNH hydrolase"/>
    <property type="match status" value="1"/>
</dbReference>
<dbReference type="Gene3D" id="3.40.50.1110">
    <property type="entry name" value="SGNH hydrolase"/>
    <property type="match status" value="1"/>
</dbReference>
<dbReference type="KEGG" id="hhe:HH_1082"/>